<evidence type="ECO:0000313" key="1">
    <source>
        <dbReference type="EMBL" id="RAH41802.1"/>
    </source>
</evidence>
<reference evidence="1" key="1">
    <citation type="submission" date="2018-02" db="EMBL/GenBank/DDBJ databases">
        <title>The genomes of Aspergillus section Nigri reveals drivers in fungal speciation.</title>
        <authorList>
            <consortium name="DOE Joint Genome Institute"/>
            <person name="Vesth T.C."/>
            <person name="Nybo J."/>
            <person name="Theobald S."/>
            <person name="Brandl J."/>
            <person name="Frisvad J.C."/>
            <person name="Nielsen K.F."/>
            <person name="Lyhne E.K."/>
            <person name="Kogle M.E."/>
            <person name="Kuo A."/>
            <person name="Riley R."/>
            <person name="Clum A."/>
            <person name="Nolan M."/>
            <person name="Lipzen A."/>
            <person name="Salamov A."/>
            <person name="Henrissat B."/>
            <person name="Wiebenga A."/>
            <person name="De vries R.P."/>
            <person name="Grigoriev I.V."/>
            <person name="Mortensen U.H."/>
            <person name="Andersen M.R."/>
            <person name="Baker S.E."/>
        </authorList>
    </citation>
    <scope>NUCLEOTIDE SEQUENCE</scope>
    <source>
        <strain evidence="1">CBS 621.78</strain>
    </source>
</reference>
<dbReference type="Proteomes" id="UP000249057">
    <property type="component" value="Unassembled WGS sequence"/>
</dbReference>
<name>A0ACD1FXR7_9EURO</name>
<dbReference type="EMBL" id="KZ825383">
    <property type="protein sequence ID" value="RAH41802.1"/>
    <property type="molecule type" value="Genomic_DNA"/>
</dbReference>
<protein>
    <submittedName>
        <fullName evidence="1">Uncharacterized protein</fullName>
    </submittedName>
</protein>
<proteinExistence type="predicted"/>
<keyword evidence="2" id="KW-1185">Reference proteome</keyword>
<gene>
    <name evidence="1" type="ORF">BO95DRAFT_257902</name>
</gene>
<sequence>MIHDRHVFIMIGERGGLLDGAMVWSMWKGYLINIGSARDGWVLAKERYREGWMGCIYYYYLFIVDLFLLL</sequence>
<organism evidence="1 2">
    <name type="scientific">Aspergillus brunneoviolaceus CBS 621.78</name>
    <dbReference type="NCBI Taxonomy" id="1450534"/>
    <lineage>
        <taxon>Eukaryota</taxon>
        <taxon>Fungi</taxon>
        <taxon>Dikarya</taxon>
        <taxon>Ascomycota</taxon>
        <taxon>Pezizomycotina</taxon>
        <taxon>Eurotiomycetes</taxon>
        <taxon>Eurotiomycetidae</taxon>
        <taxon>Eurotiales</taxon>
        <taxon>Aspergillaceae</taxon>
        <taxon>Aspergillus</taxon>
        <taxon>Aspergillus subgen. Circumdati</taxon>
    </lineage>
</organism>
<evidence type="ECO:0000313" key="2">
    <source>
        <dbReference type="Proteomes" id="UP000249057"/>
    </source>
</evidence>
<accession>A0ACD1FXR7</accession>